<name>A0A4V2IWA1_9BACT</name>
<evidence type="ECO:0000313" key="1">
    <source>
        <dbReference type="EMBL" id="TBH75225.1"/>
    </source>
</evidence>
<protein>
    <submittedName>
        <fullName evidence="1">Uncharacterized protein</fullName>
    </submittedName>
</protein>
<dbReference type="OrthoDB" id="982929at2"/>
<keyword evidence="2" id="KW-1185">Reference proteome</keyword>
<dbReference type="Proteomes" id="UP000293583">
    <property type="component" value="Unassembled WGS sequence"/>
</dbReference>
<dbReference type="EMBL" id="SEWY01000001">
    <property type="protein sequence ID" value="TBH75225.1"/>
    <property type="molecule type" value="Genomic_DNA"/>
</dbReference>
<comment type="caution">
    <text evidence="1">The sequence shown here is derived from an EMBL/GenBank/DDBJ whole genome shotgun (WGS) entry which is preliminary data.</text>
</comment>
<dbReference type="RefSeq" id="WP_130922410.1">
    <property type="nucleotide sequence ID" value="NZ_JAANOM010000002.1"/>
</dbReference>
<gene>
    <name evidence="1" type="ORF">EWU20_01235</name>
</gene>
<accession>A0A4V2IWA1</accession>
<proteinExistence type="predicted"/>
<dbReference type="AlphaFoldDB" id="A0A4V2IWA1"/>
<reference evidence="1 2" key="1">
    <citation type="submission" date="2019-02" db="EMBL/GenBank/DDBJ databases">
        <title>Genome of a new Bacteroidetes strain.</title>
        <authorList>
            <person name="Pitt A."/>
        </authorList>
    </citation>
    <scope>NUCLEOTIDE SEQUENCE [LARGE SCALE GENOMIC DNA]</scope>
    <source>
        <strain evidence="1 2">103A-SOEBACH</strain>
    </source>
</reference>
<evidence type="ECO:0000313" key="2">
    <source>
        <dbReference type="Proteomes" id="UP000293583"/>
    </source>
</evidence>
<sequence>MSFIQEVLTYGNEIVQHALDAMNGCSVEVQEALILLLLSNEELNKGMTKQFFEENPKLKGIPQVQSVVEFICEDNFKENVPYDNTNIHIWTKLREVKQGMIDYYIHNVCESNEGGQFHEFHTKFLQMSLELKRLRLVIQPEFHVIKNVHPVSKIPYLSVRGFWLDDNDKKVKLFTKSMGREDSYVDGKNDSEMLREAAKQIQEMSFAKYQELYS</sequence>
<organism evidence="1 2">
    <name type="scientific">Aquirufa antheringensis</name>
    <dbReference type="NCBI Taxonomy" id="2516559"/>
    <lineage>
        <taxon>Bacteria</taxon>
        <taxon>Pseudomonadati</taxon>
        <taxon>Bacteroidota</taxon>
        <taxon>Cytophagia</taxon>
        <taxon>Cytophagales</taxon>
        <taxon>Flectobacillaceae</taxon>
        <taxon>Aquirufa</taxon>
    </lineage>
</organism>